<sequence length="341" mass="39706">MAKITALPEEILLMVLGCVDELSQLAKCRIVCKAWCNPTEKLMLGREIMLENEIAIFRLYDVLVRNPAKAYLIKHLRFSIIEPQLSIVLIELLYLAITPNIETLSGLVEPYEPFALTIMDAVRKSSMKLDKLTSMTYPLVIRPIYYSTLCFFKETLQIVMFTQPELPIDQDFWNFVNVLDSFRNLTSLNLKGRFETVEDINTVLDKCLYLQELTLEAFDQPIVTTREDITAWSESTVKKQHHLKMLNIKKDLTPDLAEYLLYKYTKIQHIRIDIEFQEDFFDNFFDRIVAAIHQVPKRDLYLGISRDLDFRNLVYLLLTKNLSICNVDLETADFRIKIGGV</sequence>
<protein>
    <recommendedName>
        <fullName evidence="1">F-box domain-containing protein</fullName>
    </recommendedName>
</protein>
<dbReference type="InterPro" id="IPR036047">
    <property type="entry name" value="F-box-like_dom_sf"/>
</dbReference>
<dbReference type="AlphaFoldDB" id="A0A0B7N9K9"/>
<proteinExistence type="predicted"/>
<dbReference type="Gene3D" id="3.80.10.10">
    <property type="entry name" value="Ribonuclease Inhibitor"/>
    <property type="match status" value="1"/>
</dbReference>
<dbReference type="Pfam" id="PF12937">
    <property type="entry name" value="F-box-like"/>
    <property type="match status" value="1"/>
</dbReference>
<organism evidence="2 3">
    <name type="scientific">Parasitella parasitica</name>
    <dbReference type="NCBI Taxonomy" id="35722"/>
    <lineage>
        <taxon>Eukaryota</taxon>
        <taxon>Fungi</taxon>
        <taxon>Fungi incertae sedis</taxon>
        <taxon>Mucoromycota</taxon>
        <taxon>Mucoromycotina</taxon>
        <taxon>Mucoromycetes</taxon>
        <taxon>Mucorales</taxon>
        <taxon>Mucorineae</taxon>
        <taxon>Mucoraceae</taxon>
        <taxon>Parasitella</taxon>
    </lineage>
</organism>
<evidence type="ECO:0000313" key="2">
    <source>
        <dbReference type="EMBL" id="CEP11669.1"/>
    </source>
</evidence>
<name>A0A0B7N9K9_9FUNG</name>
<evidence type="ECO:0000259" key="1">
    <source>
        <dbReference type="Pfam" id="PF12937"/>
    </source>
</evidence>
<evidence type="ECO:0000313" key="3">
    <source>
        <dbReference type="Proteomes" id="UP000054107"/>
    </source>
</evidence>
<dbReference type="EMBL" id="LN726747">
    <property type="protein sequence ID" value="CEP11669.1"/>
    <property type="molecule type" value="Genomic_DNA"/>
</dbReference>
<accession>A0A0B7N9K9</accession>
<keyword evidence="3" id="KW-1185">Reference proteome</keyword>
<gene>
    <name evidence="2" type="primary">PARPA_05551.1 scaffold 18670</name>
</gene>
<feature type="domain" description="F-box" evidence="1">
    <location>
        <begin position="5"/>
        <end position="37"/>
    </location>
</feature>
<reference evidence="2 3" key="1">
    <citation type="submission" date="2014-09" db="EMBL/GenBank/DDBJ databases">
        <authorList>
            <person name="Ellenberger Sabrina"/>
        </authorList>
    </citation>
    <scope>NUCLEOTIDE SEQUENCE [LARGE SCALE GENOMIC DNA]</scope>
    <source>
        <strain evidence="2 3">CBS 412.66</strain>
    </source>
</reference>
<dbReference type="Proteomes" id="UP000054107">
    <property type="component" value="Unassembled WGS sequence"/>
</dbReference>
<dbReference type="Gene3D" id="1.20.1280.50">
    <property type="match status" value="1"/>
</dbReference>
<dbReference type="SUPFAM" id="SSF81383">
    <property type="entry name" value="F-box domain"/>
    <property type="match status" value="1"/>
</dbReference>
<dbReference type="InterPro" id="IPR001810">
    <property type="entry name" value="F-box_dom"/>
</dbReference>
<dbReference type="InterPro" id="IPR032675">
    <property type="entry name" value="LRR_dom_sf"/>
</dbReference>